<gene>
    <name evidence="1" type="ORF">BDN72DRAFT_339091</name>
</gene>
<proteinExistence type="predicted"/>
<dbReference type="EMBL" id="ML208542">
    <property type="protein sequence ID" value="TFK63061.1"/>
    <property type="molecule type" value="Genomic_DNA"/>
</dbReference>
<evidence type="ECO:0000313" key="1">
    <source>
        <dbReference type="EMBL" id="TFK63061.1"/>
    </source>
</evidence>
<dbReference type="Proteomes" id="UP000308600">
    <property type="component" value="Unassembled WGS sequence"/>
</dbReference>
<accession>A0ACD3ABV1</accession>
<organism evidence="1 2">
    <name type="scientific">Pluteus cervinus</name>
    <dbReference type="NCBI Taxonomy" id="181527"/>
    <lineage>
        <taxon>Eukaryota</taxon>
        <taxon>Fungi</taxon>
        <taxon>Dikarya</taxon>
        <taxon>Basidiomycota</taxon>
        <taxon>Agaricomycotina</taxon>
        <taxon>Agaricomycetes</taxon>
        <taxon>Agaricomycetidae</taxon>
        <taxon>Agaricales</taxon>
        <taxon>Pluteineae</taxon>
        <taxon>Pluteaceae</taxon>
        <taxon>Pluteus</taxon>
    </lineage>
</organism>
<evidence type="ECO:0000313" key="2">
    <source>
        <dbReference type="Proteomes" id="UP000308600"/>
    </source>
</evidence>
<keyword evidence="2" id="KW-1185">Reference proteome</keyword>
<sequence length="173" mass="19697">MVKTKVMEDPRFGEYFPLDRREQDGKVLGKHIRKQARWMRTSKREAAEEKGAKKRAREEQEDDSVVNSKKLKLIPDGPARLIREQPTLNKPKSLHVKHREKLDFTGPRHPEPASISRTGSPGACNGGSSTGRDGGLESRDRKQVVTPRRKRFLSLVESIPITDSNLHRPDEDN</sequence>
<name>A0ACD3ABV1_9AGAR</name>
<protein>
    <submittedName>
        <fullName evidence="1">Uncharacterized protein</fullName>
    </submittedName>
</protein>
<reference evidence="1 2" key="1">
    <citation type="journal article" date="2019" name="Nat. Ecol. Evol.">
        <title>Megaphylogeny resolves global patterns of mushroom evolution.</title>
        <authorList>
            <person name="Varga T."/>
            <person name="Krizsan K."/>
            <person name="Foldi C."/>
            <person name="Dima B."/>
            <person name="Sanchez-Garcia M."/>
            <person name="Sanchez-Ramirez S."/>
            <person name="Szollosi G.J."/>
            <person name="Szarkandi J.G."/>
            <person name="Papp V."/>
            <person name="Albert L."/>
            <person name="Andreopoulos W."/>
            <person name="Angelini C."/>
            <person name="Antonin V."/>
            <person name="Barry K.W."/>
            <person name="Bougher N.L."/>
            <person name="Buchanan P."/>
            <person name="Buyck B."/>
            <person name="Bense V."/>
            <person name="Catcheside P."/>
            <person name="Chovatia M."/>
            <person name="Cooper J."/>
            <person name="Damon W."/>
            <person name="Desjardin D."/>
            <person name="Finy P."/>
            <person name="Geml J."/>
            <person name="Haridas S."/>
            <person name="Hughes K."/>
            <person name="Justo A."/>
            <person name="Karasinski D."/>
            <person name="Kautmanova I."/>
            <person name="Kiss B."/>
            <person name="Kocsube S."/>
            <person name="Kotiranta H."/>
            <person name="LaButti K.M."/>
            <person name="Lechner B.E."/>
            <person name="Liimatainen K."/>
            <person name="Lipzen A."/>
            <person name="Lukacs Z."/>
            <person name="Mihaltcheva S."/>
            <person name="Morgado L.N."/>
            <person name="Niskanen T."/>
            <person name="Noordeloos M.E."/>
            <person name="Ohm R.A."/>
            <person name="Ortiz-Santana B."/>
            <person name="Ovrebo C."/>
            <person name="Racz N."/>
            <person name="Riley R."/>
            <person name="Savchenko A."/>
            <person name="Shiryaev A."/>
            <person name="Soop K."/>
            <person name="Spirin V."/>
            <person name="Szebenyi C."/>
            <person name="Tomsovsky M."/>
            <person name="Tulloss R.E."/>
            <person name="Uehling J."/>
            <person name="Grigoriev I.V."/>
            <person name="Vagvolgyi C."/>
            <person name="Papp T."/>
            <person name="Martin F.M."/>
            <person name="Miettinen O."/>
            <person name="Hibbett D.S."/>
            <person name="Nagy L.G."/>
        </authorList>
    </citation>
    <scope>NUCLEOTIDE SEQUENCE [LARGE SCALE GENOMIC DNA]</scope>
    <source>
        <strain evidence="1 2">NL-1719</strain>
    </source>
</reference>